<keyword evidence="7" id="KW-1185">Reference proteome</keyword>
<organism evidence="6 7">
    <name type="scientific">Oleiphilus messinensis</name>
    <dbReference type="NCBI Taxonomy" id="141451"/>
    <lineage>
        <taxon>Bacteria</taxon>
        <taxon>Pseudomonadati</taxon>
        <taxon>Pseudomonadota</taxon>
        <taxon>Gammaproteobacteria</taxon>
        <taxon>Oceanospirillales</taxon>
        <taxon>Oleiphilaceae</taxon>
        <taxon>Oleiphilus</taxon>
    </lineage>
</organism>
<keyword evidence="2" id="KW-0444">Lipid biosynthesis</keyword>
<dbReference type="Gene3D" id="3.40.50.720">
    <property type="entry name" value="NAD(P)-binding Rossmann-like Domain"/>
    <property type="match status" value="1"/>
</dbReference>
<accession>A0A1Y0ICY8</accession>
<dbReference type="GO" id="GO:0010345">
    <property type="term" value="P:suberin biosynthetic process"/>
    <property type="evidence" value="ECO:0007669"/>
    <property type="project" value="TreeGrafter"/>
</dbReference>
<dbReference type="GO" id="GO:0035336">
    <property type="term" value="P:long-chain fatty-acyl-CoA metabolic process"/>
    <property type="evidence" value="ECO:0007669"/>
    <property type="project" value="TreeGrafter"/>
</dbReference>
<proteinExistence type="inferred from homology"/>
<dbReference type="Pfam" id="PF03015">
    <property type="entry name" value="Sterile"/>
    <property type="match status" value="1"/>
</dbReference>
<evidence type="ECO:0000313" key="6">
    <source>
        <dbReference type="EMBL" id="ARU58398.1"/>
    </source>
</evidence>
<comment type="similarity">
    <text evidence="1">Belongs to the fatty acyl-CoA reductase family.</text>
</comment>
<evidence type="ECO:0000259" key="5">
    <source>
        <dbReference type="Pfam" id="PF07993"/>
    </source>
</evidence>
<dbReference type="InterPro" id="IPR013120">
    <property type="entry name" value="FAR_NAD-bd"/>
</dbReference>
<dbReference type="InterPro" id="IPR036291">
    <property type="entry name" value="NAD(P)-bd_dom_sf"/>
</dbReference>
<sequence>MSSENQSITRAQLQGKNVLVTGTTGFVGKVLLEKLIREIPDIGGIYLLIRGNKKFPDAGNRFLHEIACASIFDSLKLENQDAFDGFCKAKIKCVTGEITEPNFGMARADFEALASEVDLIINSAASVNFREELDVALKINTLSLKNIIEFSRVNGEIPVLQVSTCYVNGFNKGDMHEENVAPAGRNIKQNSRGYFEVEPLISALQDKIASVKAKYTGAELKEKLVDLGIKEANDYGWNDTYTFTKWMGEQILFKELYGRSLTIVRPAIVESTLLSPVPGWIEGVKVADAIILAYAKEKVAFFPGKKDGKIDIIPADLVANGIILAAAELFYIPNRHKIYQVCSSGSNPVTLGEFRDSVQFVAQTNHKRFPKLFSRRPRSPFIFVNRTAFVATMQAAKLALQAKLKWQNRDGKIHSSKLLDNLDTGIKLSTVFSFYTAPNYVFHNDKLLDLAERMGPEDQATFPVDAGLIDWNDYVRHIHIPGLHTYALTERKLYTLKSKDAARTTKAA</sequence>
<reference evidence="6 7" key="1">
    <citation type="submission" date="2017-05" db="EMBL/GenBank/DDBJ databases">
        <title>Genomic insights into alkan degradation activity of Oleiphilus messinensis.</title>
        <authorList>
            <person name="Kozyavkin S.A."/>
            <person name="Slesarev A.I."/>
            <person name="Golyshin P.N."/>
            <person name="Korzhenkov A."/>
            <person name="Golyshina O.N."/>
            <person name="Toshchakov S.V."/>
        </authorList>
    </citation>
    <scope>NUCLEOTIDE SEQUENCE [LARGE SCALE GENOMIC DNA]</scope>
    <source>
        <strain evidence="6 7">ME102</strain>
    </source>
</reference>
<evidence type="ECO:0000256" key="1">
    <source>
        <dbReference type="ARBA" id="ARBA00005928"/>
    </source>
</evidence>
<name>A0A1Y0ICY8_9GAMM</name>
<dbReference type="Pfam" id="PF07993">
    <property type="entry name" value="NAD_binding_4"/>
    <property type="match status" value="1"/>
</dbReference>
<evidence type="ECO:0000256" key="3">
    <source>
        <dbReference type="ARBA" id="ARBA00023098"/>
    </source>
</evidence>
<protein>
    <submittedName>
        <fullName evidence="6">Peptide synthetase</fullName>
    </submittedName>
</protein>
<keyword evidence="3" id="KW-0443">Lipid metabolism</keyword>
<evidence type="ECO:0000259" key="4">
    <source>
        <dbReference type="Pfam" id="PF03015"/>
    </source>
</evidence>
<dbReference type="InterPro" id="IPR026055">
    <property type="entry name" value="FAR"/>
</dbReference>
<dbReference type="EMBL" id="CP021425">
    <property type="protein sequence ID" value="ARU58398.1"/>
    <property type="molecule type" value="Genomic_DNA"/>
</dbReference>
<dbReference type="CDD" id="cd05236">
    <property type="entry name" value="FAR-N_SDR_e"/>
    <property type="match status" value="1"/>
</dbReference>
<dbReference type="GO" id="GO:0080019">
    <property type="term" value="F:alcohol-forming very long-chain fatty acyl-CoA reductase activity"/>
    <property type="evidence" value="ECO:0007669"/>
    <property type="project" value="InterPro"/>
</dbReference>
<feature type="domain" description="Fatty acyl-CoA reductase C-terminal" evidence="4">
    <location>
        <begin position="426"/>
        <end position="490"/>
    </location>
</feature>
<dbReference type="Proteomes" id="UP000196027">
    <property type="component" value="Chromosome"/>
</dbReference>
<evidence type="ECO:0000256" key="2">
    <source>
        <dbReference type="ARBA" id="ARBA00022516"/>
    </source>
</evidence>
<dbReference type="AlphaFoldDB" id="A0A1Y0ICY8"/>
<dbReference type="OrthoDB" id="9779041at2"/>
<dbReference type="InterPro" id="IPR033640">
    <property type="entry name" value="FAR_C"/>
</dbReference>
<dbReference type="PANTHER" id="PTHR11011">
    <property type="entry name" value="MALE STERILITY PROTEIN 2-RELATED"/>
    <property type="match status" value="1"/>
</dbReference>
<dbReference type="PANTHER" id="PTHR11011:SF45">
    <property type="entry name" value="FATTY ACYL-COA REDUCTASE CG8306-RELATED"/>
    <property type="match status" value="1"/>
</dbReference>
<gene>
    <name evidence="6" type="ORF">OLMES_4402</name>
</gene>
<dbReference type="SUPFAM" id="SSF51735">
    <property type="entry name" value="NAD(P)-binding Rossmann-fold domains"/>
    <property type="match status" value="1"/>
</dbReference>
<dbReference type="CDD" id="cd09071">
    <property type="entry name" value="FAR_C"/>
    <property type="match status" value="1"/>
</dbReference>
<feature type="domain" description="Thioester reductase (TE)" evidence="5">
    <location>
        <begin position="20"/>
        <end position="322"/>
    </location>
</feature>
<dbReference type="RefSeq" id="WP_087463182.1">
    <property type="nucleotide sequence ID" value="NZ_CP021425.1"/>
</dbReference>
<evidence type="ECO:0000313" key="7">
    <source>
        <dbReference type="Proteomes" id="UP000196027"/>
    </source>
</evidence>
<dbReference type="KEGG" id="ome:OLMES_4402"/>